<organism evidence="3 4">
    <name type="scientific">Paramormyrops kingsleyae</name>
    <dbReference type="NCBI Taxonomy" id="1676925"/>
    <lineage>
        <taxon>Eukaryota</taxon>
        <taxon>Metazoa</taxon>
        <taxon>Chordata</taxon>
        <taxon>Craniata</taxon>
        <taxon>Vertebrata</taxon>
        <taxon>Euteleostomi</taxon>
        <taxon>Actinopterygii</taxon>
        <taxon>Neopterygii</taxon>
        <taxon>Teleostei</taxon>
        <taxon>Osteoglossocephala</taxon>
        <taxon>Osteoglossomorpha</taxon>
        <taxon>Osteoglossiformes</taxon>
        <taxon>Mormyridae</taxon>
        <taxon>Paramormyrops</taxon>
    </lineage>
</organism>
<feature type="compositionally biased region" description="Polar residues" evidence="1">
    <location>
        <begin position="206"/>
        <end position="215"/>
    </location>
</feature>
<dbReference type="GeneTree" id="ENSGT01000000215257"/>
<evidence type="ECO:0000313" key="4">
    <source>
        <dbReference type="Proteomes" id="UP000261540"/>
    </source>
</evidence>
<reference evidence="3" key="2">
    <citation type="submission" date="2025-09" db="UniProtKB">
        <authorList>
            <consortium name="Ensembl"/>
        </authorList>
    </citation>
    <scope>IDENTIFICATION</scope>
</reference>
<keyword evidence="2" id="KW-0472">Membrane</keyword>
<dbReference type="PANTHER" id="PTHR38505:SF1">
    <property type="entry name" value="RIKEN CDNA 1110032F04 GENE"/>
    <property type="match status" value="1"/>
</dbReference>
<dbReference type="PANTHER" id="PTHR38505">
    <property type="entry name" value="HYPOTHETICAL PROTEIN LOC100362176"/>
    <property type="match status" value="1"/>
</dbReference>
<keyword evidence="2" id="KW-1133">Transmembrane helix</keyword>
<feature type="transmembrane region" description="Helical" evidence="2">
    <location>
        <begin position="50"/>
        <end position="69"/>
    </location>
</feature>
<proteinExistence type="predicted"/>
<sequence length="262" mass="29915">MTCFPALLEEQLKTETKKIKIKNTCRGNCRPDTQFKVSENQRMLHFSTDITACVTFLIFFAIHACIALQRCGNLQCGEGQQCCAQGNASSTPRCCKFSRHTFLDNLRLITSKLWGILILLFLFAMGYLIQRIICPKPRRHHERQEEPTLFSRSATASQDSLLDRMPEYRPGDLTSPVLQLPAYDEVKYLPTYEETMKEADRDRSSDNLLVSSEEQGPSPDLYGRVPIMQRDRAAAHSCIPPDTQTINRFVKVLSIRLSQHIL</sequence>
<feature type="transmembrane region" description="Helical" evidence="2">
    <location>
        <begin position="113"/>
        <end position="134"/>
    </location>
</feature>
<accession>A0A3B3SB87</accession>
<feature type="region of interest" description="Disordered" evidence="1">
    <location>
        <begin position="195"/>
        <end position="222"/>
    </location>
</feature>
<dbReference type="AlphaFoldDB" id="A0A3B3SB87"/>
<dbReference type="Pfam" id="PF15843">
    <property type="entry name" value="DUF4719"/>
    <property type="match status" value="1"/>
</dbReference>
<name>A0A3B3SB87_9TELE</name>
<dbReference type="InterPro" id="IPR031696">
    <property type="entry name" value="DUF4719"/>
</dbReference>
<evidence type="ECO:0000256" key="1">
    <source>
        <dbReference type="SAM" id="MobiDB-lite"/>
    </source>
</evidence>
<dbReference type="Ensembl" id="ENSPKIT00000008252.1">
    <property type="protein sequence ID" value="ENSPKIP00000027485.1"/>
    <property type="gene ID" value="ENSPKIG00000009533.1"/>
</dbReference>
<dbReference type="Proteomes" id="UP000261540">
    <property type="component" value="Unplaced"/>
</dbReference>
<evidence type="ECO:0000256" key="2">
    <source>
        <dbReference type="SAM" id="Phobius"/>
    </source>
</evidence>
<keyword evidence="4" id="KW-1185">Reference proteome</keyword>
<evidence type="ECO:0000313" key="3">
    <source>
        <dbReference type="Ensembl" id="ENSPKIP00000027485.1"/>
    </source>
</evidence>
<feature type="compositionally biased region" description="Basic and acidic residues" evidence="1">
    <location>
        <begin position="195"/>
        <end position="205"/>
    </location>
</feature>
<keyword evidence="2" id="KW-0812">Transmembrane</keyword>
<reference evidence="3" key="1">
    <citation type="submission" date="2025-08" db="UniProtKB">
        <authorList>
            <consortium name="Ensembl"/>
        </authorList>
    </citation>
    <scope>IDENTIFICATION</scope>
</reference>
<protein>
    <submittedName>
        <fullName evidence="3">Uncharacterized protein</fullName>
    </submittedName>
</protein>